<dbReference type="Proteomes" id="UP000186922">
    <property type="component" value="Unassembled WGS sequence"/>
</dbReference>
<dbReference type="AlphaFoldDB" id="A0A1D1V3G7"/>
<reference evidence="1 2" key="1">
    <citation type="journal article" date="2016" name="Nat. Commun.">
        <title>Extremotolerant tardigrade genome and improved radiotolerance of human cultured cells by tardigrade-unique protein.</title>
        <authorList>
            <person name="Hashimoto T."/>
            <person name="Horikawa D.D."/>
            <person name="Saito Y."/>
            <person name="Kuwahara H."/>
            <person name="Kozuka-Hata H."/>
            <person name="Shin-I T."/>
            <person name="Minakuchi Y."/>
            <person name="Ohishi K."/>
            <person name="Motoyama A."/>
            <person name="Aizu T."/>
            <person name="Enomoto A."/>
            <person name="Kondo K."/>
            <person name="Tanaka S."/>
            <person name="Hara Y."/>
            <person name="Koshikawa S."/>
            <person name="Sagara H."/>
            <person name="Miura T."/>
            <person name="Yokobori S."/>
            <person name="Miyagawa K."/>
            <person name="Suzuki Y."/>
            <person name="Kubo T."/>
            <person name="Oyama M."/>
            <person name="Kohara Y."/>
            <person name="Fujiyama A."/>
            <person name="Arakawa K."/>
            <person name="Katayama T."/>
            <person name="Toyoda A."/>
            <person name="Kunieda T."/>
        </authorList>
    </citation>
    <scope>NUCLEOTIDE SEQUENCE [LARGE SCALE GENOMIC DNA]</scope>
    <source>
        <strain evidence="1 2">YOKOZUNA-1</strain>
    </source>
</reference>
<dbReference type="EMBL" id="BDGG01000003">
    <property type="protein sequence ID" value="GAU96319.1"/>
    <property type="molecule type" value="Genomic_DNA"/>
</dbReference>
<protein>
    <submittedName>
        <fullName evidence="1">Uncharacterized protein</fullName>
    </submittedName>
</protein>
<accession>A0A1D1V3G7</accession>
<evidence type="ECO:0000313" key="2">
    <source>
        <dbReference type="Proteomes" id="UP000186922"/>
    </source>
</evidence>
<comment type="caution">
    <text evidence="1">The sequence shown here is derived from an EMBL/GenBank/DDBJ whole genome shotgun (WGS) entry which is preliminary data.</text>
</comment>
<evidence type="ECO:0000313" key="1">
    <source>
        <dbReference type="EMBL" id="GAU96319.1"/>
    </source>
</evidence>
<proteinExistence type="predicted"/>
<keyword evidence="2" id="KW-1185">Reference proteome</keyword>
<name>A0A1D1V3G7_RAMVA</name>
<sequence>MDLVMGIMSHVRVMLVMSKNTSSAMLHSESPSVPRIHRIETSRELRTAEYPHRKGSIPTTLAAVAFIHSSSRCRN</sequence>
<organism evidence="1 2">
    <name type="scientific">Ramazzottius varieornatus</name>
    <name type="common">Water bear</name>
    <name type="synonym">Tardigrade</name>
    <dbReference type="NCBI Taxonomy" id="947166"/>
    <lineage>
        <taxon>Eukaryota</taxon>
        <taxon>Metazoa</taxon>
        <taxon>Ecdysozoa</taxon>
        <taxon>Tardigrada</taxon>
        <taxon>Eutardigrada</taxon>
        <taxon>Parachela</taxon>
        <taxon>Hypsibioidea</taxon>
        <taxon>Ramazzottiidae</taxon>
        <taxon>Ramazzottius</taxon>
    </lineage>
</organism>
<gene>
    <name evidence="1" type="primary">RvY_07781-1</name>
    <name evidence="1" type="synonym">RvY_07781.1</name>
    <name evidence="1" type="ORF">RvY_07781</name>
</gene>